<evidence type="ECO:0000313" key="4">
    <source>
        <dbReference type="Proteomes" id="UP000707356"/>
    </source>
</evidence>
<comment type="caution">
    <text evidence="3">The sequence shown here is derived from an EMBL/GenBank/DDBJ whole genome shotgun (WGS) entry which is preliminary data.</text>
</comment>
<feature type="compositionally biased region" description="Polar residues" evidence="1">
    <location>
        <begin position="1"/>
        <end position="11"/>
    </location>
</feature>
<proteinExistence type="predicted"/>
<organism evidence="3 4">
    <name type="scientific">Pegethrix bostrychoides GSE-TBD4-15B</name>
    <dbReference type="NCBI Taxonomy" id="2839662"/>
    <lineage>
        <taxon>Bacteria</taxon>
        <taxon>Bacillati</taxon>
        <taxon>Cyanobacteriota</taxon>
        <taxon>Cyanophyceae</taxon>
        <taxon>Oculatellales</taxon>
        <taxon>Oculatellaceae</taxon>
        <taxon>Pegethrix</taxon>
    </lineage>
</organism>
<reference evidence="3" key="1">
    <citation type="submission" date="2021-05" db="EMBL/GenBank/DDBJ databases">
        <authorList>
            <person name="Pietrasiak N."/>
            <person name="Ward R."/>
            <person name="Stajich J.E."/>
            <person name="Kurbessoian T."/>
        </authorList>
    </citation>
    <scope>NUCLEOTIDE SEQUENCE</scope>
    <source>
        <strain evidence="3">GSE-TBD4-15B</strain>
    </source>
</reference>
<dbReference type="Proteomes" id="UP000707356">
    <property type="component" value="Unassembled WGS sequence"/>
</dbReference>
<gene>
    <name evidence="3" type="ORF">KME07_03035</name>
</gene>
<dbReference type="Pfam" id="PF11688">
    <property type="entry name" value="DUF3285"/>
    <property type="match status" value="1"/>
</dbReference>
<evidence type="ECO:0000256" key="1">
    <source>
        <dbReference type="SAM" id="MobiDB-lite"/>
    </source>
</evidence>
<reference evidence="3" key="2">
    <citation type="journal article" date="2022" name="Microbiol. Resour. Announc.">
        <title>Metagenome Sequencing to Explore Phylogenomics of Terrestrial Cyanobacteria.</title>
        <authorList>
            <person name="Ward R.D."/>
            <person name="Stajich J.E."/>
            <person name="Johansen J.R."/>
            <person name="Huntemann M."/>
            <person name="Clum A."/>
            <person name="Foster B."/>
            <person name="Foster B."/>
            <person name="Roux S."/>
            <person name="Palaniappan K."/>
            <person name="Varghese N."/>
            <person name="Mukherjee S."/>
            <person name="Reddy T.B.K."/>
            <person name="Daum C."/>
            <person name="Copeland A."/>
            <person name="Chen I.A."/>
            <person name="Ivanova N.N."/>
            <person name="Kyrpides N.C."/>
            <person name="Shapiro N."/>
            <person name="Eloe-Fadrosh E.A."/>
            <person name="Pietrasiak N."/>
        </authorList>
    </citation>
    <scope>NUCLEOTIDE SEQUENCE</scope>
    <source>
        <strain evidence="3">GSE-TBD4-15B</strain>
    </source>
</reference>
<feature type="region of interest" description="Disordered" evidence="1">
    <location>
        <begin position="1"/>
        <end position="35"/>
    </location>
</feature>
<accession>A0A951U3A7</accession>
<keyword evidence="2" id="KW-0472">Membrane</keyword>
<name>A0A951U3A7_9CYAN</name>
<evidence type="ECO:0000313" key="3">
    <source>
        <dbReference type="EMBL" id="MBW4464400.1"/>
    </source>
</evidence>
<dbReference type="EMBL" id="JAHHHV010000012">
    <property type="protein sequence ID" value="MBW4464400.1"/>
    <property type="molecule type" value="Genomic_DNA"/>
</dbReference>
<dbReference type="AlphaFoldDB" id="A0A951U3A7"/>
<protein>
    <submittedName>
        <fullName evidence="3">DUF3285 domain-containing protein</fullName>
    </submittedName>
</protein>
<dbReference type="InterPro" id="IPR021702">
    <property type="entry name" value="DUF3285"/>
</dbReference>
<evidence type="ECO:0000256" key="2">
    <source>
        <dbReference type="SAM" id="Phobius"/>
    </source>
</evidence>
<sequence length="72" mass="7643">MSPSSELSSQQDAKRPDAKEPQANPAGSSPPPSYVKLAMRNMVRKGGKSLFHFGLTTAGLLGLLLGLAYLTR</sequence>
<keyword evidence="2" id="KW-0812">Transmembrane</keyword>
<keyword evidence="2" id="KW-1133">Transmembrane helix</keyword>
<feature type="transmembrane region" description="Helical" evidence="2">
    <location>
        <begin position="50"/>
        <end position="70"/>
    </location>
</feature>